<dbReference type="Proteomes" id="UP000527616">
    <property type="component" value="Unassembled WGS sequence"/>
</dbReference>
<dbReference type="GO" id="GO:0003700">
    <property type="term" value="F:DNA-binding transcription factor activity"/>
    <property type="evidence" value="ECO:0007669"/>
    <property type="project" value="TreeGrafter"/>
</dbReference>
<evidence type="ECO:0000256" key="1">
    <source>
        <dbReference type="ARBA" id="ARBA00023015"/>
    </source>
</evidence>
<dbReference type="GO" id="GO:0045892">
    <property type="term" value="P:negative regulation of DNA-templated transcription"/>
    <property type="evidence" value="ECO:0007669"/>
    <property type="project" value="TreeGrafter"/>
</dbReference>
<evidence type="ECO:0000259" key="4">
    <source>
        <dbReference type="PROSITE" id="PS51078"/>
    </source>
</evidence>
<dbReference type="AlphaFoldDB" id="A0A7Z0D6J1"/>
<comment type="caution">
    <text evidence="5">The sequence shown here is derived from an EMBL/GenBank/DDBJ whole genome shotgun (WGS) entry which is preliminary data.</text>
</comment>
<dbReference type="RefSeq" id="WP_179443831.1">
    <property type="nucleotide sequence ID" value="NZ_JACBZS010000001.1"/>
</dbReference>
<dbReference type="Pfam" id="PF01614">
    <property type="entry name" value="IclR_C"/>
    <property type="match status" value="1"/>
</dbReference>
<dbReference type="InterPro" id="IPR029016">
    <property type="entry name" value="GAF-like_dom_sf"/>
</dbReference>
<dbReference type="SUPFAM" id="SSF46785">
    <property type="entry name" value="Winged helix' DNA-binding domain"/>
    <property type="match status" value="1"/>
</dbReference>
<dbReference type="InterPro" id="IPR036388">
    <property type="entry name" value="WH-like_DNA-bd_sf"/>
</dbReference>
<protein>
    <submittedName>
        <fullName evidence="5">DNA-binding IclR family transcriptional regulator</fullName>
    </submittedName>
</protein>
<evidence type="ECO:0000256" key="3">
    <source>
        <dbReference type="ARBA" id="ARBA00023163"/>
    </source>
</evidence>
<keyword evidence="2 5" id="KW-0238">DNA-binding</keyword>
<dbReference type="Gene3D" id="1.10.10.10">
    <property type="entry name" value="Winged helix-like DNA-binding domain superfamily/Winged helix DNA-binding domain"/>
    <property type="match status" value="1"/>
</dbReference>
<dbReference type="PANTHER" id="PTHR30136:SF24">
    <property type="entry name" value="HTH-TYPE TRANSCRIPTIONAL REPRESSOR ALLR"/>
    <property type="match status" value="1"/>
</dbReference>
<dbReference type="Gene3D" id="3.30.450.40">
    <property type="match status" value="1"/>
</dbReference>
<dbReference type="EMBL" id="JACBZS010000001">
    <property type="protein sequence ID" value="NYI69803.1"/>
    <property type="molecule type" value="Genomic_DNA"/>
</dbReference>
<dbReference type="PANTHER" id="PTHR30136">
    <property type="entry name" value="HELIX-TURN-HELIX TRANSCRIPTIONAL REGULATOR, ICLR FAMILY"/>
    <property type="match status" value="1"/>
</dbReference>
<evidence type="ECO:0000256" key="2">
    <source>
        <dbReference type="ARBA" id="ARBA00023125"/>
    </source>
</evidence>
<keyword evidence="3" id="KW-0804">Transcription</keyword>
<accession>A0A7Z0D6J1</accession>
<dbReference type="InterPro" id="IPR050707">
    <property type="entry name" value="HTH_MetabolicPath_Reg"/>
</dbReference>
<dbReference type="SMART" id="SM00346">
    <property type="entry name" value="HTH_ICLR"/>
    <property type="match status" value="1"/>
</dbReference>
<gene>
    <name evidence="5" type="ORF">GGQ54_000363</name>
</gene>
<evidence type="ECO:0000313" key="5">
    <source>
        <dbReference type="EMBL" id="NYI69803.1"/>
    </source>
</evidence>
<organism evidence="5 6">
    <name type="scientific">Naumannella cuiyingiana</name>
    <dbReference type="NCBI Taxonomy" id="1347891"/>
    <lineage>
        <taxon>Bacteria</taxon>
        <taxon>Bacillati</taxon>
        <taxon>Actinomycetota</taxon>
        <taxon>Actinomycetes</taxon>
        <taxon>Propionibacteriales</taxon>
        <taxon>Propionibacteriaceae</taxon>
        <taxon>Naumannella</taxon>
    </lineage>
</organism>
<dbReference type="PROSITE" id="PS51078">
    <property type="entry name" value="ICLR_ED"/>
    <property type="match status" value="1"/>
</dbReference>
<dbReference type="InterPro" id="IPR014757">
    <property type="entry name" value="Tscrpt_reg_IclR_C"/>
</dbReference>
<keyword evidence="6" id="KW-1185">Reference proteome</keyword>
<reference evidence="5 6" key="1">
    <citation type="submission" date="2020-07" db="EMBL/GenBank/DDBJ databases">
        <title>Sequencing the genomes of 1000 actinobacteria strains.</title>
        <authorList>
            <person name="Klenk H.-P."/>
        </authorList>
    </citation>
    <scope>NUCLEOTIDE SEQUENCE [LARGE SCALE GENOMIC DNA]</scope>
    <source>
        <strain evidence="5 6">DSM 103164</strain>
    </source>
</reference>
<dbReference type="InterPro" id="IPR005471">
    <property type="entry name" value="Tscrpt_reg_IclR_N"/>
</dbReference>
<sequence>MRSDRRNDQRSLASRSVAVLRSFTSADPVLPLRTIAARADLPKPTASRICAELVELGLLERVDADYRLGLGLFELGQRAWRQQALVPVARPTMELLRAATDRTISLAVLSGTEVVYLERLTAPRARVRTPAGDRRPALRTGLGKAILAHTAPQLRHDIIAATWQPDRAHPTPAMLERTLRRVVAEGVAYDLAESGKGILCVAAPLFGSDGQVLGSISATGFPTPRQMREAAPMVARAASTISHLLGAQREAGPGATN</sequence>
<proteinExistence type="predicted"/>
<feature type="domain" description="IclR-ED" evidence="4">
    <location>
        <begin position="71"/>
        <end position="247"/>
    </location>
</feature>
<dbReference type="Pfam" id="PF09339">
    <property type="entry name" value="HTH_IclR"/>
    <property type="match status" value="1"/>
</dbReference>
<keyword evidence="1" id="KW-0805">Transcription regulation</keyword>
<dbReference type="InterPro" id="IPR036390">
    <property type="entry name" value="WH_DNA-bd_sf"/>
</dbReference>
<name>A0A7Z0D6J1_9ACTN</name>
<dbReference type="SUPFAM" id="SSF55781">
    <property type="entry name" value="GAF domain-like"/>
    <property type="match status" value="1"/>
</dbReference>
<dbReference type="GO" id="GO:0003677">
    <property type="term" value="F:DNA binding"/>
    <property type="evidence" value="ECO:0007669"/>
    <property type="project" value="UniProtKB-KW"/>
</dbReference>
<evidence type="ECO:0000313" key="6">
    <source>
        <dbReference type="Proteomes" id="UP000527616"/>
    </source>
</evidence>